<reference evidence="2 3" key="1">
    <citation type="submission" date="2020-03" db="EMBL/GenBank/DDBJ databases">
        <authorList>
            <person name="Wang L."/>
            <person name="He N."/>
            <person name="Li Y."/>
            <person name="Fang Y."/>
            <person name="Zhang F."/>
        </authorList>
    </citation>
    <scope>NUCLEOTIDE SEQUENCE [LARGE SCALE GENOMIC DNA]</scope>
    <source>
        <strain evidence="3">hsmgli-8</strain>
    </source>
</reference>
<dbReference type="Proteomes" id="UP000746535">
    <property type="component" value="Unassembled WGS sequence"/>
</dbReference>
<accession>A0ABX0YB52</accession>
<evidence type="ECO:0000256" key="1">
    <source>
        <dbReference type="SAM" id="SignalP"/>
    </source>
</evidence>
<feature type="chain" id="PRO_5045539240" description="Lipoprotein" evidence="1">
    <location>
        <begin position="22"/>
        <end position="276"/>
    </location>
</feature>
<dbReference type="RefSeq" id="WP_168080729.1">
    <property type="nucleotide sequence ID" value="NZ_JAAVJI010000001.1"/>
</dbReference>
<evidence type="ECO:0000313" key="2">
    <source>
        <dbReference type="EMBL" id="NJO99511.1"/>
    </source>
</evidence>
<keyword evidence="1" id="KW-0732">Signal</keyword>
<name>A0ABX0YB52_9PSED</name>
<proteinExistence type="predicted"/>
<protein>
    <recommendedName>
        <fullName evidence="4">Lipoprotein</fullName>
    </recommendedName>
</protein>
<sequence length="276" mass="30682">MKKRYPLIFIALALSACTAQAPDPAAGSPAIADQAALLGIWAMIPLRNGIANVVEYSPDGKAALHPFNCAEPGPTQEVEMSSYTLAKDGKSIHIESPKNAFDLQVVTAKPNAMALAMTLSGQQLAFIYLKVKKVVPLCFMYTPAGEEQKKSPYQTTDFVPAPSVPSHADLGRYLGQWADDKGEVQFEVRQDKMGNAYLYHSRGENWVYMFNTVAWEQDGLHFTTFAYSDKPNLYKHPYHKSKTPAVISVNEDGTLKHVYFILGQRFESTLFRKPDQ</sequence>
<organism evidence="2 3">
    <name type="scientific">Pseudomonas quercus</name>
    <dbReference type="NCBI Taxonomy" id="2722792"/>
    <lineage>
        <taxon>Bacteria</taxon>
        <taxon>Pseudomonadati</taxon>
        <taxon>Pseudomonadota</taxon>
        <taxon>Gammaproteobacteria</taxon>
        <taxon>Pseudomonadales</taxon>
        <taxon>Pseudomonadaceae</taxon>
        <taxon>Pseudomonas</taxon>
    </lineage>
</organism>
<feature type="signal peptide" evidence="1">
    <location>
        <begin position="1"/>
        <end position="21"/>
    </location>
</feature>
<dbReference type="PROSITE" id="PS51257">
    <property type="entry name" value="PROKAR_LIPOPROTEIN"/>
    <property type="match status" value="1"/>
</dbReference>
<evidence type="ECO:0008006" key="4">
    <source>
        <dbReference type="Google" id="ProtNLM"/>
    </source>
</evidence>
<evidence type="ECO:0000313" key="3">
    <source>
        <dbReference type="Proteomes" id="UP000746535"/>
    </source>
</evidence>
<comment type="caution">
    <text evidence="2">The sequence shown here is derived from an EMBL/GenBank/DDBJ whole genome shotgun (WGS) entry which is preliminary data.</text>
</comment>
<dbReference type="EMBL" id="JAAVJI010000001">
    <property type="protein sequence ID" value="NJO99511.1"/>
    <property type="molecule type" value="Genomic_DNA"/>
</dbReference>
<gene>
    <name evidence="2" type="ORF">HBH25_01340</name>
</gene>
<keyword evidence="3" id="KW-1185">Reference proteome</keyword>